<feature type="compositionally biased region" description="Low complexity" evidence="2">
    <location>
        <begin position="259"/>
        <end position="270"/>
    </location>
</feature>
<dbReference type="AlphaFoldDB" id="A0AAJ7SDM9"/>
<dbReference type="CDD" id="cd09517">
    <property type="entry name" value="SAM_USH1G_HARP"/>
    <property type="match status" value="1"/>
</dbReference>
<dbReference type="SUPFAM" id="SSF47769">
    <property type="entry name" value="SAM/Pointed domain"/>
    <property type="match status" value="1"/>
</dbReference>
<dbReference type="Gene3D" id="1.10.150.50">
    <property type="entry name" value="Transcription Factor, Ets-1"/>
    <property type="match status" value="1"/>
</dbReference>
<name>A0AAJ7SDM9_9ACAR</name>
<dbReference type="CTD" id="36427"/>
<feature type="region of interest" description="Disordered" evidence="2">
    <location>
        <begin position="251"/>
        <end position="288"/>
    </location>
</feature>
<sequence>MNCVSFLVNFGANLFALDNEFHTAKEIALINHRDEILRFLDAAIAKESALNTRVVQKVKEKAIKDAEKRVKKFEKMTHKSVKKAEKDYKEEEKQRKKHTLITDSLTSANCRVVLPPSTGTPVGQSQKFSEIVSTINGNSKKGFGAVSKKILNKKPGIGTINETAKILDPTKLGKLSIRSKTDNDVIYAAPSNLMYGQENQRMHMKDVFESLYFLRQVSSDEMTISEPSSIFERPGFGSVAFRNSLASNVLTLTGPAPPSRTTLSSSTDSKSSCEHSSEESATLSGSDSIGSVGSLVQRNKRRGDLSDVPLCIQVSSWDDERTSLSSVDEDTNPVYIFLSVHHLQEYFPIFEREKIDIDALMLLDEQDLKMIGLPLGPRKKLANAIDIRRQALNKPADKFVDSRM</sequence>
<feature type="domain" description="SAM" evidence="3">
    <location>
        <begin position="326"/>
        <end position="391"/>
    </location>
</feature>
<proteinExistence type="predicted"/>
<evidence type="ECO:0000313" key="4">
    <source>
        <dbReference type="Proteomes" id="UP000694867"/>
    </source>
</evidence>
<dbReference type="KEGG" id="goe:100904409"/>
<dbReference type="Pfam" id="PF00536">
    <property type="entry name" value="SAM_1"/>
    <property type="match status" value="1"/>
</dbReference>
<feature type="coiled-coil region" evidence="1">
    <location>
        <begin position="56"/>
        <end position="101"/>
    </location>
</feature>
<reference evidence="5" key="1">
    <citation type="submission" date="2025-08" db="UniProtKB">
        <authorList>
            <consortium name="RefSeq"/>
        </authorList>
    </citation>
    <scope>IDENTIFICATION</scope>
</reference>
<dbReference type="RefSeq" id="XP_028966818.1">
    <property type="nucleotide sequence ID" value="XM_029110985.1"/>
</dbReference>
<dbReference type="InterPro" id="IPR001660">
    <property type="entry name" value="SAM"/>
</dbReference>
<dbReference type="Proteomes" id="UP000694867">
    <property type="component" value="Unplaced"/>
</dbReference>
<keyword evidence="4" id="KW-1185">Reference proteome</keyword>
<evidence type="ECO:0000259" key="3">
    <source>
        <dbReference type="SMART" id="SM00454"/>
    </source>
</evidence>
<keyword evidence="1" id="KW-0175">Coiled coil</keyword>
<dbReference type="GeneID" id="100904409"/>
<evidence type="ECO:0000256" key="2">
    <source>
        <dbReference type="SAM" id="MobiDB-lite"/>
    </source>
</evidence>
<dbReference type="SMART" id="SM00454">
    <property type="entry name" value="SAM"/>
    <property type="match status" value="1"/>
</dbReference>
<evidence type="ECO:0000256" key="1">
    <source>
        <dbReference type="SAM" id="Coils"/>
    </source>
</evidence>
<protein>
    <submittedName>
        <fullName evidence="5">Usher syndrome type-1G protein homolog</fullName>
    </submittedName>
</protein>
<organism evidence="4 5">
    <name type="scientific">Galendromus occidentalis</name>
    <name type="common">western predatory mite</name>
    <dbReference type="NCBI Taxonomy" id="34638"/>
    <lineage>
        <taxon>Eukaryota</taxon>
        <taxon>Metazoa</taxon>
        <taxon>Ecdysozoa</taxon>
        <taxon>Arthropoda</taxon>
        <taxon>Chelicerata</taxon>
        <taxon>Arachnida</taxon>
        <taxon>Acari</taxon>
        <taxon>Parasitiformes</taxon>
        <taxon>Mesostigmata</taxon>
        <taxon>Gamasina</taxon>
        <taxon>Phytoseioidea</taxon>
        <taxon>Phytoseiidae</taxon>
        <taxon>Typhlodrominae</taxon>
        <taxon>Galendromus</taxon>
    </lineage>
</organism>
<evidence type="ECO:0000313" key="5">
    <source>
        <dbReference type="RefSeq" id="XP_028966818.1"/>
    </source>
</evidence>
<gene>
    <name evidence="5" type="primary">LOC100904409</name>
</gene>
<dbReference type="InterPro" id="IPR013761">
    <property type="entry name" value="SAM/pointed_sf"/>
</dbReference>
<accession>A0AAJ7SDM9</accession>